<dbReference type="InterPro" id="IPR005282">
    <property type="entry name" value="LC_transporter"/>
</dbReference>
<feature type="transmembrane region" description="Helical" evidence="11">
    <location>
        <begin position="267"/>
        <end position="284"/>
    </location>
</feature>
<evidence type="ECO:0000256" key="1">
    <source>
        <dbReference type="ARBA" id="ARBA00004155"/>
    </source>
</evidence>
<evidence type="ECO:0000256" key="8">
    <source>
        <dbReference type="ARBA" id="ARBA00023136"/>
    </source>
</evidence>
<proteinExistence type="inferred from homology"/>
<feature type="transmembrane region" description="Helical" evidence="11">
    <location>
        <begin position="164"/>
        <end position="184"/>
    </location>
</feature>
<keyword evidence="7 11" id="KW-1133">Transmembrane helix</keyword>
<protein>
    <recommendedName>
        <fullName evidence="15">Cystinosin</fullName>
    </recommendedName>
</protein>
<keyword evidence="5" id="KW-0677">Repeat</keyword>
<evidence type="ECO:0008006" key="15">
    <source>
        <dbReference type="Google" id="ProtNLM"/>
    </source>
</evidence>
<dbReference type="GO" id="GO:0005765">
    <property type="term" value="C:lysosomal membrane"/>
    <property type="evidence" value="ECO:0007669"/>
    <property type="project" value="UniProtKB-SubCell"/>
</dbReference>
<dbReference type="Gene3D" id="1.20.1280.290">
    <property type="match status" value="1"/>
</dbReference>
<feature type="transmembrane region" description="Helical" evidence="11">
    <location>
        <begin position="240"/>
        <end position="261"/>
    </location>
</feature>
<dbReference type="OrthoDB" id="75720at2759"/>
<accession>A0A813Z7A8</accession>
<evidence type="ECO:0000256" key="11">
    <source>
        <dbReference type="SAM" id="Phobius"/>
    </source>
</evidence>
<reference evidence="13" key="1">
    <citation type="submission" date="2021-02" db="EMBL/GenBank/DDBJ databases">
        <authorList>
            <person name="Nowell W R."/>
        </authorList>
    </citation>
    <scope>NUCLEOTIDE SEQUENCE</scope>
    <source>
        <strain evidence="13">Ploen Becks lab</strain>
    </source>
</reference>
<evidence type="ECO:0000256" key="2">
    <source>
        <dbReference type="ARBA" id="ARBA00006855"/>
    </source>
</evidence>
<evidence type="ECO:0000256" key="3">
    <source>
        <dbReference type="ARBA" id="ARBA00022448"/>
    </source>
</evidence>
<comment type="caution">
    <text evidence="13">The sequence shown here is derived from an EMBL/GenBank/DDBJ whole genome shotgun (WGS) entry which is preliminary data.</text>
</comment>
<keyword evidence="14" id="KW-1185">Reference proteome</keyword>
<dbReference type="PANTHER" id="PTHR13131:SF5">
    <property type="entry name" value="CYSTINOSIN"/>
    <property type="match status" value="1"/>
</dbReference>
<feature type="transmembrane region" description="Helical" evidence="11">
    <location>
        <begin position="339"/>
        <end position="358"/>
    </location>
</feature>
<organism evidence="13 14">
    <name type="scientific">Brachionus calyciflorus</name>
    <dbReference type="NCBI Taxonomy" id="104777"/>
    <lineage>
        <taxon>Eukaryota</taxon>
        <taxon>Metazoa</taxon>
        <taxon>Spiralia</taxon>
        <taxon>Gnathifera</taxon>
        <taxon>Rotifera</taxon>
        <taxon>Eurotatoria</taxon>
        <taxon>Monogononta</taxon>
        <taxon>Pseudotrocha</taxon>
        <taxon>Ploima</taxon>
        <taxon>Brachionidae</taxon>
        <taxon>Brachionus</taxon>
    </lineage>
</organism>
<dbReference type="SMART" id="SM00679">
    <property type="entry name" value="CTNS"/>
    <property type="match status" value="2"/>
</dbReference>
<evidence type="ECO:0000256" key="7">
    <source>
        <dbReference type="ARBA" id="ARBA00022989"/>
    </source>
</evidence>
<dbReference type="PANTHER" id="PTHR13131">
    <property type="entry name" value="CYSTINOSIN"/>
    <property type="match status" value="1"/>
</dbReference>
<evidence type="ECO:0000256" key="5">
    <source>
        <dbReference type="ARBA" id="ARBA00022737"/>
    </source>
</evidence>
<sequence>MNTLLVLFCFVNFSNALDKILVFEPNSLTIEINKSDNLEVSLVDDIENKIFLNFTYGDENEEYLDTNIVEKLDPIELGPFKNESVKLKINARQVGHLVIGAKSNEIKIPFSDIFRVDVIHSHYINILIQIIGWVYFLAWSISFYPQVILNYRIKDVSGLSLDYILLNILGHSCYSVFNISFYWISQVQKEYFNKHPRGVNPVLLNDVFFSIHAASITLLTGIQCIVYKRSEHNVSTIAKILFLTMVTILLVTGIVCIFSGISILQYIYIFSYVKLAITLMKYIPQAYINYKRKSTVGWSILNVLLDFVGGSLSLLQMFFLAYNYNDWTSIFGSPTKLGLGLFSILFDLVFIFQHYVLYRNSTNEYSPIS</sequence>
<comment type="catalytic activity">
    <reaction evidence="10">
        <text>L-cystine(out) + H(+)(out) = L-cystine(in) + H(+)(in)</text>
        <dbReference type="Rhea" id="RHEA:66172"/>
        <dbReference type="ChEBI" id="CHEBI:15378"/>
        <dbReference type="ChEBI" id="CHEBI:35491"/>
    </reaction>
    <physiologicalReaction direction="left-to-right" evidence="10">
        <dbReference type="Rhea" id="RHEA:66173"/>
    </physiologicalReaction>
</comment>
<dbReference type="Proteomes" id="UP000663879">
    <property type="component" value="Unassembled WGS sequence"/>
</dbReference>
<keyword evidence="12" id="KW-0732">Signal</keyword>
<dbReference type="Pfam" id="PF04193">
    <property type="entry name" value="PQ-loop"/>
    <property type="match status" value="2"/>
</dbReference>
<evidence type="ECO:0000256" key="4">
    <source>
        <dbReference type="ARBA" id="ARBA00022692"/>
    </source>
</evidence>
<name>A0A813Z7A8_9BILA</name>
<dbReference type="EMBL" id="CAJNOC010001832">
    <property type="protein sequence ID" value="CAF0894339.1"/>
    <property type="molecule type" value="Genomic_DNA"/>
</dbReference>
<dbReference type="GO" id="GO:0015184">
    <property type="term" value="F:L-cystine transmembrane transporter activity"/>
    <property type="evidence" value="ECO:0007669"/>
    <property type="project" value="TreeGrafter"/>
</dbReference>
<evidence type="ECO:0000313" key="14">
    <source>
        <dbReference type="Proteomes" id="UP000663879"/>
    </source>
</evidence>
<evidence type="ECO:0000256" key="9">
    <source>
        <dbReference type="ARBA" id="ARBA00023228"/>
    </source>
</evidence>
<comment type="similarity">
    <text evidence="2">Belongs to the cystinosin family.</text>
</comment>
<dbReference type="NCBIfam" id="TIGR00951">
    <property type="entry name" value="2A43"/>
    <property type="match status" value="1"/>
</dbReference>
<dbReference type="GO" id="GO:0015293">
    <property type="term" value="F:symporter activity"/>
    <property type="evidence" value="ECO:0007669"/>
    <property type="project" value="UniProtKB-KW"/>
</dbReference>
<feature type="chain" id="PRO_5032821318" description="Cystinosin" evidence="12">
    <location>
        <begin position="17"/>
        <end position="369"/>
    </location>
</feature>
<feature type="transmembrane region" description="Helical" evidence="11">
    <location>
        <begin position="296"/>
        <end position="319"/>
    </location>
</feature>
<feature type="transmembrane region" description="Helical" evidence="11">
    <location>
        <begin position="207"/>
        <end position="228"/>
    </location>
</feature>
<evidence type="ECO:0000313" key="13">
    <source>
        <dbReference type="EMBL" id="CAF0894339.1"/>
    </source>
</evidence>
<keyword evidence="4 11" id="KW-0812">Transmembrane</keyword>
<feature type="transmembrane region" description="Helical" evidence="11">
    <location>
        <begin position="123"/>
        <end position="144"/>
    </location>
</feature>
<evidence type="ECO:0000256" key="12">
    <source>
        <dbReference type="SAM" id="SignalP"/>
    </source>
</evidence>
<keyword evidence="9" id="KW-0458">Lysosome</keyword>
<feature type="signal peptide" evidence="12">
    <location>
        <begin position="1"/>
        <end position="16"/>
    </location>
</feature>
<dbReference type="InterPro" id="IPR006603">
    <property type="entry name" value="PQ-loop_rpt"/>
</dbReference>
<dbReference type="FunFam" id="1.20.1280.290:FF:000016">
    <property type="entry name" value="Cystinosin homolog"/>
    <property type="match status" value="1"/>
</dbReference>
<dbReference type="AlphaFoldDB" id="A0A813Z7A8"/>
<keyword evidence="3" id="KW-0813">Transport</keyword>
<evidence type="ECO:0000256" key="10">
    <source>
        <dbReference type="ARBA" id="ARBA00048473"/>
    </source>
</evidence>
<evidence type="ECO:0000256" key="6">
    <source>
        <dbReference type="ARBA" id="ARBA00022847"/>
    </source>
</evidence>
<keyword evidence="8 11" id="KW-0472">Membrane</keyword>
<gene>
    <name evidence="13" type="ORF">OXX778_LOCUS11073</name>
</gene>
<keyword evidence="6" id="KW-0769">Symport</keyword>
<comment type="subcellular location">
    <subcellularLocation>
        <location evidence="1">Lysosome membrane</location>
        <topology evidence="1">Multi-pass membrane protein</topology>
    </subcellularLocation>
</comment>